<comment type="subcellular location">
    <subcellularLocation>
        <location evidence="1 10">Golgi apparatus membrane</location>
        <topology evidence="1 10">Single-pass type II membrane protein</topology>
    </subcellularLocation>
</comment>
<dbReference type="EMBL" id="JAODUP010000275">
    <property type="protein sequence ID" value="KAK2154195.1"/>
    <property type="molecule type" value="Genomic_DNA"/>
</dbReference>
<keyword evidence="13" id="KW-1185">Reference proteome</keyword>
<evidence type="ECO:0000256" key="3">
    <source>
        <dbReference type="ARBA" id="ARBA00022676"/>
    </source>
</evidence>
<evidence type="ECO:0000256" key="2">
    <source>
        <dbReference type="ARBA" id="ARBA00008661"/>
    </source>
</evidence>
<protein>
    <recommendedName>
        <fullName evidence="10">Hexosyltransferase</fullName>
        <ecNumber evidence="10">2.4.1.-</ecNumber>
    </recommendedName>
</protein>
<keyword evidence="7" id="KW-1133">Transmembrane helix</keyword>
<dbReference type="PANTHER" id="PTHR11214:SF378">
    <property type="entry name" value="BETA-1,3-GALACTOSYLTRANSFERASE 4"/>
    <property type="match status" value="1"/>
</dbReference>
<gene>
    <name evidence="12" type="ORF">LSH36_275g12060</name>
</gene>
<dbReference type="GO" id="GO:0016758">
    <property type="term" value="F:hexosyltransferase activity"/>
    <property type="evidence" value="ECO:0007669"/>
    <property type="project" value="InterPro"/>
</dbReference>
<keyword evidence="3 10" id="KW-0328">Glycosyltransferase</keyword>
<dbReference type="Pfam" id="PF01762">
    <property type="entry name" value="Galactosyl_T"/>
    <property type="match status" value="1"/>
</dbReference>
<dbReference type="InterPro" id="IPR002659">
    <property type="entry name" value="Glyco_trans_31"/>
</dbReference>
<proteinExistence type="inferred from homology"/>
<keyword evidence="8 10" id="KW-0333">Golgi apparatus</keyword>
<evidence type="ECO:0000256" key="11">
    <source>
        <dbReference type="SAM" id="SignalP"/>
    </source>
</evidence>
<evidence type="ECO:0000313" key="13">
    <source>
        <dbReference type="Proteomes" id="UP001208570"/>
    </source>
</evidence>
<evidence type="ECO:0000256" key="8">
    <source>
        <dbReference type="ARBA" id="ARBA00023034"/>
    </source>
</evidence>
<accession>A0AAD9N2D8</accession>
<keyword evidence="11" id="KW-0732">Signal</keyword>
<comment type="similarity">
    <text evidence="2 10">Belongs to the glycosyltransferase 31 family.</text>
</comment>
<sequence length="356" mass="41628">MSRFWLNLPSAMTAAVMTLVLLALLRIETPHSVLVSKDKELWSDFNSELQENGSVITNINNTAKETVAEKWREEMLREGKENIREPEINCTETDLFLIYVYSKPENKYQRQLVRETWGNVSRYRDVTSLRLRLFFIVGWRYERSGNWQMIEEADSSHDILLSDFEDSYDNLTLKGLTAIDWIRRRCDVGGLRFIFKTDDDVYVNLYAILNKVHRLLATNNTDFLCFVNKGKHPKRTGKWAISEELYSKPLYPSYCSGAGYGMTKRAFDLVSSSCFDVPLLLIEDLFFSSYCIRRKFPDVVIRYNSLPNRRCRLNMFHKNRTAIDESLVSLASLTLSHPLPAEYWHPITDIIQRQRN</sequence>
<evidence type="ECO:0000256" key="4">
    <source>
        <dbReference type="ARBA" id="ARBA00022679"/>
    </source>
</evidence>
<evidence type="ECO:0000313" key="12">
    <source>
        <dbReference type="EMBL" id="KAK2154195.1"/>
    </source>
</evidence>
<comment type="caution">
    <text evidence="12">The sequence shown here is derived from an EMBL/GenBank/DDBJ whole genome shotgun (WGS) entry which is preliminary data.</text>
</comment>
<reference evidence="12" key="1">
    <citation type="journal article" date="2023" name="Mol. Biol. Evol.">
        <title>Third-Generation Sequencing Reveals the Adaptive Role of the Epigenome in Three Deep-Sea Polychaetes.</title>
        <authorList>
            <person name="Perez M."/>
            <person name="Aroh O."/>
            <person name="Sun Y."/>
            <person name="Lan Y."/>
            <person name="Juniper S.K."/>
            <person name="Young C.R."/>
            <person name="Angers B."/>
            <person name="Qian P.Y."/>
        </authorList>
    </citation>
    <scope>NUCLEOTIDE SEQUENCE</scope>
    <source>
        <strain evidence="12">P08H-3</strain>
    </source>
</reference>
<keyword evidence="5" id="KW-0812">Transmembrane</keyword>
<keyword evidence="4" id="KW-0808">Transferase</keyword>
<organism evidence="12 13">
    <name type="scientific">Paralvinella palmiformis</name>
    <dbReference type="NCBI Taxonomy" id="53620"/>
    <lineage>
        <taxon>Eukaryota</taxon>
        <taxon>Metazoa</taxon>
        <taxon>Spiralia</taxon>
        <taxon>Lophotrochozoa</taxon>
        <taxon>Annelida</taxon>
        <taxon>Polychaeta</taxon>
        <taxon>Sedentaria</taxon>
        <taxon>Canalipalpata</taxon>
        <taxon>Terebellida</taxon>
        <taxon>Terebelliformia</taxon>
        <taxon>Alvinellidae</taxon>
        <taxon>Paralvinella</taxon>
    </lineage>
</organism>
<dbReference type="GO" id="GO:0000139">
    <property type="term" value="C:Golgi membrane"/>
    <property type="evidence" value="ECO:0007669"/>
    <property type="project" value="UniProtKB-SubCell"/>
</dbReference>
<evidence type="ECO:0000256" key="10">
    <source>
        <dbReference type="RuleBase" id="RU363063"/>
    </source>
</evidence>
<dbReference type="EC" id="2.4.1.-" evidence="10"/>
<keyword evidence="9" id="KW-0472">Membrane</keyword>
<evidence type="ECO:0000256" key="9">
    <source>
        <dbReference type="ARBA" id="ARBA00023136"/>
    </source>
</evidence>
<evidence type="ECO:0000256" key="6">
    <source>
        <dbReference type="ARBA" id="ARBA00022968"/>
    </source>
</evidence>
<name>A0AAD9N2D8_9ANNE</name>
<dbReference type="Gene3D" id="3.90.550.50">
    <property type="match status" value="1"/>
</dbReference>
<dbReference type="AlphaFoldDB" id="A0AAD9N2D8"/>
<keyword evidence="6" id="KW-0735">Signal-anchor</keyword>
<feature type="chain" id="PRO_5042183172" description="Hexosyltransferase" evidence="11">
    <location>
        <begin position="28"/>
        <end position="356"/>
    </location>
</feature>
<dbReference type="GO" id="GO:0006493">
    <property type="term" value="P:protein O-linked glycosylation"/>
    <property type="evidence" value="ECO:0007669"/>
    <property type="project" value="TreeGrafter"/>
</dbReference>
<evidence type="ECO:0000256" key="1">
    <source>
        <dbReference type="ARBA" id="ARBA00004323"/>
    </source>
</evidence>
<evidence type="ECO:0000256" key="7">
    <source>
        <dbReference type="ARBA" id="ARBA00022989"/>
    </source>
</evidence>
<evidence type="ECO:0000256" key="5">
    <source>
        <dbReference type="ARBA" id="ARBA00022692"/>
    </source>
</evidence>
<feature type="signal peptide" evidence="11">
    <location>
        <begin position="1"/>
        <end position="27"/>
    </location>
</feature>
<dbReference type="PANTHER" id="PTHR11214">
    <property type="entry name" value="BETA-1,3-N-ACETYLGLUCOSAMINYLTRANSFERASE"/>
    <property type="match status" value="1"/>
</dbReference>
<dbReference type="Proteomes" id="UP001208570">
    <property type="component" value="Unassembled WGS sequence"/>
</dbReference>